<dbReference type="AlphaFoldDB" id="I4BYK9"/>
<reference evidence="4" key="1">
    <citation type="journal article" date="2013" name="Stand. Genomic Sci.">
        <title>Complete genome sequence of the moderate thermophile Anaerobaculum mobile type strain (NGA(T)).</title>
        <authorList>
            <person name="Mavromatis K."/>
            <person name="Stackebrandt E."/>
            <person name="Held B."/>
            <person name="Lapidus A."/>
            <person name="Nolan M."/>
            <person name="Lucas S."/>
            <person name="Hammon N."/>
            <person name="Deshpande S."/>
            <person name="Cheng J.F."/>
            <person name="Tapia R."/>
            <person name="Goodwin L.A."/>
            <person name="Pitluck S."/>
            <person name="Liolios K."/>
            <person name="Pagani I."/>
            <person name="Ivanova N."/>
            <person name="Mikhailova N."/>
            <person name="Huntemann M."/>
            <person name="Pati A."/>
            <person name="Chen A."/>
            <person name="Palaniappan K."/>
            <person name="Land M."/>
            <person name="Rohde M."/>
            <person name="Spring S."/>
            <person name="Goker M."/>
            <person name="Woyke T."/>
            <person name="Detter J.C."/>
            <person name="Bristow J."/>
            <person name="Eisen J.A."/>
            <person name="Markowitz V."/>
            <person name="Hugenholtz P."/>
            <person name="Klenk H.P."/>
            <person name="Kyrpides N.C."/>
        </authorList>
    </citation>
    <scope>NUCLEOTIDE SEQUENCE</scope>
    <source>
        <strain evidence="4">ATCC BAA-54 / DSM 13181 / NGA</strain>
    </source>
</reference>
<dbReference type="InterPro" id="IPR026037">
    <property type="entry name" value="PgpA"/>
</dbReference>
<accession>I4BYK9</accession>
<dbReference type="GO" id="GO:0008962">
    <property type="term" value="F:phosphatidylglycerophosphatase activity"/>
    <property type="evidence" value="ECO:0007669"/>
    <property type="project" value="InterPro"/>
</dbReference>
<evidence type="ECO:0000313" key="4">
    <source>
        <dbReference type="Proteomes" id="UP000006061"/>
    </source>
</evidence>
<name>I4BYK9_ACEMN</name>
<dbReference type="STRING" id="891968.Anamo_1780"/>
<dbReference type="HOGENOM" id="CLU_103734_0_1_0"/>
<dbReference type="PATRIC" id="fig|891968.3.peg.1766"/>
<dbReference type="PROSITE" id="PS51257">
    <property type="entry name" value="PROKAR_LIPOPROTEIN"/>
    <property type="match status" value="1"/>
</dbReference>
<evidence type="ECO:0000256" key="1">
    <source>
        <dbReference type="SAM" id="Phobius"/>
    </source>
</evidence>
<dbReference type="PIRSF" id="PIRSF006162">
    <property type="entry name" value="PgpA"/>
    <property type="match status" value="1"/>
</dbReference>
<dbReference type="SUPFAM" id="SSF101307">
    <property type="entry name" value="YutG-like"/>
    <property type="match status" value="1"/>
</dbReference>
<sequence length="153" mass="16781">MKGNAFTEMATLWGIGRISSMPGTLASCVAAIPLFFVHIPLWAIILVMLSGIYVSDVYSKNRGEIDPKEVVIDEVVGTWIALYGYPPSYIIAGLFLFRILDIFKPFPISWSEKAPGGWGIMADDVVGGMMANFILFAVDWLYFKGGFVAIFAG</sequence>
<dbReference type="eggNOG" id="COG1267">
    <property type="taxonomic scope" value="Bacteria"/>
</dbReference>
<dbReference type="PANTHER" id="PTHR36305">
    <property type="entry name" value="PHOSPHATIDYLGLYCEROPHOSPHATASE A"/>
    <property type="match status" value="1"/>
</dbReference>
<keyword evidence="1" id="KW-1133">Transmembrane helix</keyword>
<feature type="domain" description="YutG/PgpA" evidence="2">
    <location>
        <begin position="9"/>
        <end position="138"/>
    </location>
</feature>
<protein>
    <submittedName>
        <fullName evidence="3">Phosphatidylglycerophosphatase A-like protein</fullName>
    </submittedName>
</protein>
<dbReference type="Pfam" id="PF04608">
    <property type="entry name" value="PgpA"/>
    <property type="match status" value="1"/>
</dbReference>
<evidence type="ECO:0000313" key="3">
    <source>
        <dbReference type="EMBL" id="AFM22366.1"/>
    </source>
</evidence>
<gene>
    <name evidence="3" type="ordered locus">Anamo_1780</name>
</gene>
<dbReference type="Proteomes" id="UP000006061">
    <property type="component" value="Chromosome"/>
</dbReference>
<keyword evidence="4" id="KW-1185">Reference proteome</keyword>
<dbReference type="CDD" id="cd06971">
    <property type="entry name" value="PgpA"/>
    <property type="match status" value="1"/>
</dbReference>
<feature type="transmembrane region" description="Helical" evidence="1">
    <location>
        <begin position="75"/>
        <end position="100"/>
    </location>
</feature>
<feature type="transmembrane region" description="Helical" evidence="1">
    <location>
        <begin position="30"/>
        <end position="54"/>
    </location>
</feature>
<dbReference type="KEGG" id="amo:Anamo_1780"/>
<dbReference type="GO" id="GO:0006629">
    <property type="term" value="P:lipid metabolic process"/>
    <property type="evidence" value="ECO:0007669"/>
    <property type="project" value="InterPro"/>
</dbReference>
<keyword evidence="1" id="KW-0812">Transmembrane</keyword>
<feature type="transmembrane region" description="Helical" evidence="1">
    <location>
        <begin position="120"/>
        <end position="143"/>
    </location>
</feature>
<dbReference type="PANTHER" id="PTHR36305:SF1">
    <property type="entry name" value="PHOSPHATIDYLGLYCEROPHOSPHATASE A"/>
    <property type="match status" value="1"/>
</dbReference>
<evidence type="ECO:0000259" key="2">
    <source>
        <dbReference type="Pfam" id="PF04608"/>
    </source>
</evidence>
<organism evidence="3 4">
    <name type="scientific">Acetomicrobium mobile (strain ATCC BAA-54 / DSM 13181 / JCM 12221 / NGA)</name>
    <name type="common">Anaerobaculum mobile</name>
    <dbReference type="NCBI Taxonomy" id="891968"/>
    <lineage>
        <taxon>Bacteria</taxon>
        <taxon>Thermotogati</taxon>
        <taxon>Synergistota</taxon>
        <taxon>Synergistia</taxon>
        <taxon>Synergistales</taxon>
        <taxon>Acetomicrobiaceae</taxon>
        <taxon>Acetomicrobium</taxon>
    </lineage>
</organism>
<dbReference type="InterPro" id="IPR036681">
    <property type="entry name" value="PgpA-like_sf"/>
</dbReference>
<dbReference type="EMBL" id="CP003198">
    <property type="protein sequence ID" value="AFM22366.1"/>
    <property type="molecule type" value="Genomic_DNA"/>
</dbReference>
<dbReference type="InterPro" id="IPR007686">
    <property type="entry name" value="YutG/PgpA"/>
</dbReference>
<proteinExistence type="predicted"/>
<keyword evidence="1" id="KW-0472">Membrane</keyword>